<feature type="transmembrane region" description="Helical" evidence="1">
    <location>
        <begin position="59"/>
        <end position="78"/>
    </location>
</feature>
<dbReference type="EMBL" id="CACVAV010000292">
    <property type="protein sequence ID" value="CAA6818801.1"/>
    <property type="molecule type" value="Genomic_DNA"/>
</dbReference>
<feature type="transmembrane region" description="Helical" evidence="1">
    <location>
        <begin position="30"/>
        <end position="47"/>
    </location>
</feature>
<dbReference type="AlphaFoldDB" id="A0A6S6T668"/>
<proteinExistence type="predicted"/>
<evidence type="ECO:0000313" key="2">
    <source>
        <dbReference type="EMBL" id="CAA6818801.1"/>
    </source>
</evidence>
<reference evidence="2" key="1">
    <citation type="submission" date="2020-01" db="EMBL/GenBank/DDBJ databases">
        <authorList>
            <person name="Meier V. D."/>
            <person name="Meier V D."/>
        </authorList>
    </citation>
    <scope>NUCLEOTIDE SEQUENCE</scope>
    <source>
        <strain evidence="2">HLG_WM_MAG_08</strain>
    </source>
</reference>
<evidence type="ECO:0000256" key="1">
    <source>
        <dbReference type="SAM" id="Phobius"/>
    </source>
</evidence>
<keyword evidence="1" id="KW-0472">Membrane</keyword>
<organism evidence="2">
    <name type="scientific">uncultured Thiotrichaceae bacterium</name>
    <dbReference type="NCBI Taxonomy" id="298394"/>
    <lineage>
        <taxon>Bacteria</taxon>
        <taxon>Pseudomonadati</taxon>
        <taxon>Pseudomonadota</taxon>
        <taxon>Gammaproteobacteria</taxon>
        <taxon>Thiotrichales</taxon>
        <taxon>Thiotrichaceae</taxon>
        <taxon>environmental samples</taxon>
    </lineage>
</organism>
<accession>A0A6S6T668</accession>
<name>A0A6S6T668_9GAMM</name>
<gene>
    <name evidence="2" type="ORF">HELGO_WM20449</name>
</gene>
<protein>
    <submittedName>
        <fullName evidence="2">Uncharacterized protein</fullName>
    </submittedName>
</protein>
<feature type="transmembrane region" description="Helical" evidence="1">
    <location>
        <begin position="128"/>
        <end position="149"/>
    </location>
</feature>
<keyword evidence="1" id="KW-1133">Transmembrane helix</keyword>
<sequence length="150" mass="17437">MTDYKEEIFIQLYSEHSAWSRHQESQRANISNLILTMTAMGIALIGYDDVIEKSDLPFSVFILLLGFFGLVFIHKYYVQFKYHDSRVEAYKSMLNESLESTDILKIEKESDRKAKENHKLFTKIRVNYIWIAIHSLISLAGLILTILALS</sequence>
<keyword evidence="1" id="KW-0812">Transmembrane</keyword>